<dbReference type="Proteomes" id="UP000641514">
    <property type="component" value="Unassembled WGS sequence"/>
</dbReference>
<reference evidence="2" key="1">
    <citation type="journal article" date="2014" name="Int. J. Syst. Evol. Microbiol.">
        <title>Complete genome sequence of Corynebacterium casei LMG S-19264T (=DSM 44701T), isolated from a smear-ripened cheese.</title>
        <authorList>
            <consortium name="US DOE Joint Genome Institute (JGI-PGF)"/>
            <person name="Walter F."/>
            <person name="Albersmeier A."/>
            <person name="Kalinowski J."/>
            <person name="Ruckert C."/>
        </authorList>
    </citation>
    <scope>NUCLEOTIDE SEQUENCE</scope>
    <source>
        <strain evidence="2">CGMCC 1.15478</strain>
    </source>
</reference>
<proteinExistence type="predicted"/>
<organism evidence="2 3">
    <name type="scientific">Hoyosella rhizosphaerae</name>
    <dbReference type="NCBI Taxonomy" id="1755582"/>
    <lineage>
        <taxon>Bacteria</taxon>
        <taxon>Bacillati</taxon>
        <taxon>Actinomycetota</taxon>
        <taxon>Actinomycetes</taxon>
        <taxon>Mycobacteriales</taxon>
        <taxon>Hoyosellaceae</taxon>
        <taxon>Hoyosella</taxon>
    </lineage>
</organism>
<feature type="transmembrane region" description="Helical" evidence="1">
    <location>
        <begin position="125"/>
        <end position="147"/>
    </location>
</feature>
<feature type="transmembrane region" description="Helical" evidence="1">
    <location>
        <begin position="12"/>
        <end position="33"/>
    </location>
</feature>
<feature type="transmembrane region" description="Helical" evidence="1">
    <location>
        <begin position="45"/>
        <end position="65"/>
    </location>
</feature>
<comment type="caution">
    <text evidence="2">The sequence shown here is derived from an EMBL/GenBank/DDBJ whole genome shotgun (WGS) entry which is preliminary data.</text>
</comment>
<protein>
    <submittedName>
        <fullName evidence="2">Uncharacterized protein</fullName>
    </submittedName>
</protein>
<keyword evidence="3" id="KW-1185">Reference proteome</keyword>
<evidence type="ECO:0000313" key="3">
    <source>
        <dbReference type="Proteomes" id="UP000641514"/>
    </source>
</evidence>
<sequence>MVAAVSAANSQTVMASWGASIAVAAALIGLLIAQRRIAKRFGAPVHRVGYGLAALIALMAVPTLMPVAAYHWGYLTFLGAAFVVLGLRSRQQLTWIAGAVTVVVGSLTGSSILRDSIFGLREASAAFGASVSAQVLLGVGVLLLAAWSRGRDRHAIRPESFR</sequence>
<gene>
    <name evidence="2" type="ORF">GCM10011410_04120</name>
</gene>
<accession>A0A916U0P0</accession>
<name>A0A916U0P0_9ACTN</name>
<feature type="transmembrane region" description="Helical" evidence="1">
    <location>
        <begin position="94"/>
        <end position="113"/>
    </location>
</feature>
<evidence type="ECO:0000256" key="1">
    <source>
        <dbReference type="SAM" id="Phobius"/>
    </source>
</evidence>
<feature type="transmembrane region" description="Helical" evidence="1">
    <location>
        <begin position="71"/>
        <end position="87"/>
    </location>
</feature>
<reference evidence="2" key="2">
    <citation type="submission" date="2020-09" db="EMBL/GenBank/DDBJ databases">
        <authorList>
            <person name="Sun Q."/>
            <person name="Zhou Y."/>
        </authorList>
    </citation>
    <scope>NUCLEOTIDE SEQUENCE</scope>
    <source>
        <strain evidence="2">CGMCC 1.15478</strain>
    </source>
</reference>
<dbReference type="EMBL" id="BMJH01000001">
    <property type="protein sequence ID" value="GGC54911.1"/>
    <property type="molecule type" value="Genomic_DNA"/>
</dbReference>
<keyword evidence="1" id="KW-1133">Transmembrane helix</keyword>
<keyword evidence="1" id="KW-0472">Membrane</keyword>
<dbReference type="AlphaFoldDB" id="A0A916U0P0"/>
<evidence type="ECO:0000313" key="2">
    <source>
        <dbReference type="EMBL" id="GGC54911.1"/>
    </source>
</evidence>
<keyword evidence="1" id="KW-0812">Transmembrane</keyword>